<dbReference type="AlphaFoldDB" id="A0A819FIS1"/>
<evidence type="ECO:0000313" key="1">
    <source>
        <dbReference type="EMBL" id="CAF3869548.1"/>
    </source>
</evidence>
<organism evidence="1 2">
    <name type="scientific">Rotaria sordida</name>
    <dbReference type="NCBI Taxonomy" id="392033"/>
    <lineage>
        <taxon>Eukaryota</taxon>
        <taxon>Metazoa</taxon>
        <taxon>Spiralia</taxon>
        <taxon>Gnathifera</taxon>
        <taxon>Rotifera</taxon>
        <taxon>Eurotatoria</taxon>
        <taxon>Bdelloidea</taxon>
        <taxon>Philodinida</taxon>
        <taxon>Philodinidae</taxon>
        <taxon>Rotaria</taxon>
    </lineage>
</organism>
<proteinExistence type="predicted"/>
<dbReference type="Proteomes" id="UP000663836">
    <property type="component" value="Unassembled WGS sequence"/>
</dbReference>
<evidence type="ECO:0000313" key="2">
    <source>
        <dbReference type="Proteomes" id="UP000663836"/>
    </source>
</evidence>
<accession>A0A819FIS1</accession>
<sequence>MITSCLSHKINLIPSINLLLKAKEHLKSEDLLISSIIKTNCSISNLLIIQWIINICICIPICSQQIYVKGILNNEDILISSQILTYGLYEFIIKITNKYLLHLKSSSLTYQKNFIICCCQFNYLL</sequence>
<dbReference type="EMBL" id="CAJOBD010002272">
    <property type="protein sequence ID" value="CAF3869548.1"/>
    <property type="molecule type" value="Genomic_DNA"/>
</dbReference>
<protein>
    <submittedName>
        <fullName evidence="1">Uncharacterized protein</fullName>
    </submittedName>
</protein>
<gene>
    <name evidence="1" type="ORF">JBS370_LOCUS19226</name>
</gene>
<name>A0A819FIS1_9BILA</name>
<reference evidence="1" key="1">
    <citation type="submission" date="2021-02" db="EMBL/GenBank/DDBJ databases">
        <authorList>
            <person name="Nowell W R."/>
        </authorList>
    </citation>
    <scope>NUCLEOTIDE SEQUENCE</scope>
</reference>
<comment type="caution">
    <text evidence="1">The sequence shown here is derived from an EMBL/GenBank/DDBJ whole genome shotgun (WGS) entry which is preliminary data.</text>
</comment>